<dbReference type="UniPathway" id="UPA00253">
    <property type="reaction ID" value="UER00334"/>
</dbReference>
<dbReference type="InterPro" id="IPR022310">
    <property type="entry name" value="NAD/GMP_synthase"/>
</dbReference>
<dbReference type="HAMAP" id="MF_02090">
    <property type="entry name" value="NadE_glutamine_dep"/>
    <property type="match status" value="1"/>
</dbReference>
<evidence type="ECO:0000256" key="9">
    <source>
        <dbReference type="PROSITE-ProRule" id="PRU10139"/>
    </source>
</evidence>
<gene>
    <name evidence="7 12" type="primary">nadE</name>
    <name evidence="12" type="ORF">NITGR_10019</name>
</gene>
<dbReference type="GO" id="GO:0005524">
    <property type="term" value="F:ATP binding"/>
    <property type="evidence" value="ECO:0007669"/>
    <property type="project" value="UniProtKB-UniRule"/>
</dbReference>
<keyword evidence="4 7" id="KW-0547">Nucleotide-binding</keyword>
<reference evidence="12 13" key="1">
    <citation type="journal article" date="2013" name="Front. Microbiol.">
        <title>The genome of Nitrospina gracilis illuminates the metabolism and evolution of the major marine nitrite oxidizer.</title>
        <authorList>
            <person name="Luecker S."/>
            <person name="Nowka B."/>
            <person name="Rattei T."/>
            <person name="Spieck E."/>
            <person name="and Daims H."/>
        </authorList>
    </citation>
    <scope>NUCLEOTIDE SEQUENCE [LARGE SCALE GENOMIC DNA]</scope>
    <source>
        <strain evidence="12 13">3/211</strain>
    </source>
</reference>
<dbReference type="InterPro" id="IPR014445">
    <property type="entry name" value="Gln-dep_NAD_synthase"/>
</dbReference>
<dbReference type="SUPFAM" id="SSF56317">
    <property type="entry name" value="Carbon-nitrogen hydrolase"/>
    <property type="match status" value="1"/>
</dbReference>
<feature type="binding site" evidence="7">
    <location>
        <position position="185"/>
    </location>
    <ligand>
        <name>L-glutamine</name>
        <dbReference type="ChEBI" id="CHEBI:58359"/>
    </ligand>
</feature>
<dbReference type="FunFam" id="3.40.50.620:FF:000106">
    <property type="entry name" value="Glutamine-dependent NAD(+) synthetase"/>
    <property type="match status" value="1"/>
</dbReference>
<dbReference type="GO" id="GO:0008795">
    <property type="term" value="F:NAD+ synthase activity"/>
    <property type="evidence" value="ECO:0007669"/>
    <property type="project" value="UniProtKB-UniRule"/>
</dbReference>
<keyword evidence="3 7" id="KW-0436">Ligase</keyword>
<dbReference type="RefSeq" id="WP_005005297.1">
    <property type="nucleotide sequence ID" value="NZ_HG422173.1"/>
</dbReference>
<dbReference type="PANTHER" id="PTHR23090:SF9">
    <property type="entry name" value="GLUTAMINE-DEPENDENT NAD(+) SYNTHETASE"/>
    <property type="match status" value="1"/>
</dbReference>
<evidence type="ECO:0000256" key="6">
    <source>
        <dbReference type="ARBA" id="ARBA00023027"/>
    </source>
</evidence>
<protein>
    <recommendedName>
        <fullName evidence="7 8">Glutamine-dependent NAD(+) synthetase</fullName>
        <ecNumber evidence="7 8">6.3.5.1</ecNumber>
    </recommendedName>
    <alternativeName>
        <fullName evidence="7 8">NAD(+) synthase [glutamine-hydrolyzing]</fullName>
    </alternativeName>
</protein>
<feature type="binding site" evidence="7">
    <location>
        <position position="401"/>
    </location>
    <ligand>
        <name>ATP</name>
        <dbReference type="ChEBI" id="CHEBI:30616"/>
    </ligand>
</feature>
<dbReference type="GO" id="GO:0000257">
    <property type="term" value="F:nitrilase activity"/>
    <property type="evidence" value="ECO:0007669"/>
    <property type="project" value="UniProtKB-ARBA"/>
</dbReference>
<comment type="similarity">
    <text evidence="2 7 8">In the C-terminal section; belongs to the NAD synthetase family.</text>
</comment>
<feature type="binding site" evidence="7">
    <location>
        <position position="191"/>
    </location>
    <ligand>
        <name>L-glutamine</name>
        <dbReference type="ChEBI" id="CHEBI:58359"/>
    </ligand>
</feature>
<keyword evidence="6 7" id="KW-0520">NAD</keyword>
<feature type="binding site" evidence="7">
    <location>
        <position position="406"/>
    </location>
    <ligand>
        <name>deamido-NAD(+)</name>
        <dbReference type="ChEBI" id="CHEBI:58437"/>
        <note>ligand shared between two neighboring subunits</note>
    </ligand>
</feature>
<accession>M1YV42</accession>
<dbReference type="GO" id="GO:0009435">
    <property type="term" value="P:NAD+ biosynthetic process"/>
    <property type="evidence" value="ECO:0007669"/>
    <property type="project" value="UniProtKB-UniRule"/>
</dbReference>
<feature type="binding site" evidence="7">
    <location>
        <position position="118"/>
    </location>
    <ligand>
        <name>L-glutamine</name>
        <dbReference type="ChEBI" id="CHEBI:58359"/>
    </ligand>
</feature>
<dbReference type="NCBIfam" id="TIGR00552">
    <property type="entry name" value="nadE"/>
    <property type="match status" value="1"/>
</dbReference>
<sequence length="547" mass="60287">MKIALAQINPTIGDLEGNVRNIRQAHERAKETGAEMVVFSELVLSGYPPKDLLNKTDFLIQNRRALDALVQTLTGPAVVLGHVGENNGAVGKRLTNTATVFQNGKTLLRTDKLLLPDYDVFDESRYFSRGECVQLLDWNGTKVGITVCEDMWNYAGFYDHGPYHRNPVQELADAGMQALINISASPYRTRRWHTRRELARHIVKETGVPLVLVNQVGGNDDLVFDGHSFALDNRGNVLAQAKGFEEDLVTVDWKTGEGTVHPAYESEEEEMFHALVLGVRDYLNKCGYAKAVIGLSGGIDSAVVAVLAVHALGADNVQGVSMPSHYTAPVSVTDAEQLAANLGIAYSVVPIRELFDTYKNILAPLLGEGPEDVTEENIQARIRGNILMAVSNRTGSMVLSTGNKSEMAVGYCTLYGDMAGGLAVISDVPKMKVYQLARWINRNREVIPANILERPPTAELRPNQTDQDSLPPYEVLDPILEGYIEGYLSLQELVKKGFDAELVREIIRKVDNNEYKRKQAAPGLRVTSKAFGSGRRLPIAQRYRPGE</sequence>
<evidence type="ECO:0000256" key="1">
    <source>
        <dbReference type="ARBA" id="ARBA00005188"/>
    </source>
</evidence>
<dbReference type="GO" id="GO:0003952">
    <property type="term" value="F:NAD+ synthase (glutamine-hydrolyzing) activity"/>
    <property type="evidence" value="ECO:0007669"/>
    <property type="project" value="UniProtKB-UniRule"/>
</dbReference>
<comment type="function">
    <text evidence="7">Catalyzes the ATP-dependent amidation of deamido-NAD to form NAD. Uses L-glutamine as a nitrogen source.</text>
</comment>
<dbReference type="InterPro" id="IPR014729">
    <property type="entry name" value="Rossmann-like_a/b/a_fold"/>
</dbReference>
<comment type="similarity">
    <text evidence="10">Belongs to the NAD synthetase family.</text>
</comment>
<evidence type="ECO:0000313" key="12">
    <source>
        <dbReference type="EMBL" id="CCQ89162.1"/>
    </source>
</evidence>
<evidence type="ECO:0000256" key="5">
    <source>
        <dbReference type="ARBA" id="ARBA00022840"/>
    </source>
</evidence>
<evidence type="ECO:0000313" key="13">
    <source>
        <dbReference type="Proteomes" id="UP000011704"/>
    </source>
</evidence>
<dbReference type="HOGENOM" id="CLU_022313_2_0_0"/>
<dbReference type="PANTHER" id="PTHR23090">
    <property type="entry name" value="NH 3 /GLUTAMINE-DEPENDENT NAD + SYNTHETASE"/>
    <property type="match status" value="1"/>
</dbReference>
<dbReference type="AlphaFoldDB" id="M1YV42"/>
<keyword evidence="13" id="KW-1185">Reference proteome</keyword>
<feature type="active site" description="Nucleophile; for glutaminase activity" evidence="7">
    <location>
        <position position="148"/>
    </location>
</feature>
<comment type="caution">
    <text evidence="7">Lacks conserved residue(s) required for the propagation of feature annotation.</text>
</comment>
<dbReference type="Gene3D" id="3.40.50.620">
    <property type="entry name" value="HUPs"/>
    <property type="match status" value="1"/>
</dbReference>
<evidence type="ECO:0000259" key="11">
    <source>
        <dbReference type="PROSITE" id="PS50263"/>
    </source>
</evidence>
<dbReference type="CDD" id="cd07570">
    <property type="entry name" value="GAT_Gln-NAD-synth"/>
    <property type="match status" value="1"/>
</dbReference>
<dbReference type="EC" id="6.3.5.1" evidence="7 8"/>
<feature type="binding site" evidence="7">
    <location>
        <position position="377"/>
    </location>
    <ligand>
        <name>deamido-NAD(+)</name>
        <dbReference type="ChEBI" id="CHEBI:58437"/>
        <note>ligand shared between two neighboring subunits</note>
    </ligand>
</feature>
<feature type="active site" description="Proton acceptor; for glutaminase activity" evidence="7">
    <location>
        <position position="41"/>
    </location>
</feature>
<dbReference type="PROSITE" id="PS00920">
    <property type="entry name" value="NITRIL_CHT_1"/>
    <property type="match status" value="1"/>
</dbReference>
<feature type="domain" description="CN hydrolase" evidence="11">
    <location>
        <begin position="1"/>
        <end position="255"/>
    </location>
</feature>
<evidence type="ECO:0000256" key="8">
    <source>
        <dbReference type="PIRNR" id="PIRNR006630"/>
    </source>
</evidence>
<dbReference type="PROSITE" id="PS50263">
    <property type="entry name" value="CN_HYDROLASE"/>
    <property type="match status" value="1"/>
</dbReference>
<dbReference type="InterPro" id="IPR036526">
    <property type="entry name" value="C-N_Hydrolase_sf"/>
</dbReference>
<feature type="binding site" evidence="7">
    <location>
        <position position="516"/>
    </location>
    <ligand>
        <name>deamido-NAD(+)</name>
        <dbReference type="ChEBI" id="CHEBI:58437"/>
        <note>ligand shared between two neighboring subunits</note>
    </ligand>
</feature>
<organism evidence="12 13">
    <name type="scientific">Nitrospina gracilis (strain 3/211)</name>
    <dbReference type="NCBI Taxonomy" id="1266370"/>
    <lineage>
        <taxon>Bacteria</taxon>
        <taxon>Pseudomonadati</taxon>
        <taxon>Nitrospinota/Tectimicrobiota group</taxon>
        <taxon>Nitrospinota</taxon>
        <taxon>Nitrospinia</taxon>
        <taxon>Nitrospinales</taxon>
        <taxon>Nitrospinaceae</taxon>
        <taxon>Nitrospina</taxon>
    </lineage>
</organism>
<evidence type="ECO:0000256" key="3">
    <source>
        <dbReference type="ARBA" id="ARBA00022598"/>
    </source>
</evidence>
<evidence type="ECO:0000256" key="10">
    <source>
        <dbReference type="RuleBase" id="RU003811"/>
    </source>
</evidence>
<dbReference type="CDD" id="cd00553">
    <property type="entry name" value="NAD_synthase"/>
    <property type="match status" value="1"/>
</dbReference>
<feature type="active site" description="For glutaminase activity" evidence="7">
    <location>
        <position position="112"/>
    </location>
</feature>
<dbReference type="OrthoDB" id="9803818at2"/>
<dbReference type="SUPFAM" id="SSF52402">
    <property type="entry name" value="Adenine nucleotide alpha hydrolases-like"/>
    <property type="match status" value="1"/>
</dbReference>
<dbReference type="GO" id="GO:0004359">
    <property type="term" value="F:glutaminase activity"/>
    <property type="evidence" value="ECO:0007669"/>
    <property type="project" value="InterPro"/>
</dbReference>
<dbReference type="InterPro" id="IPR000132">
    <property type="entry name" value="Nitrilase/CN_hydratase_CS"/>
</dbReference>
<evidence type="ECO:0000256" key="2">
    <source>
        <dbReference type="ARBA" id="ARBA00007145"/>
    </source>
</evidence>
<dbReference type="NCBIfam" id="NF010588">
    <property type="entry name" value="PRK13981.1"/>
    <property type="match status" value="1"/>
</dbReference>
<dbReference type="STRING" id="1266370.NITGR_10019"/>
<dbReference type="EMBL" id="CAQJ01000001">
    <property type="protein sequence ID" value="CCQ89162.1"/>
    <property type="molecule type" value="Genomic_DNA"/>
</dbReference>
<feature type="binding site" evidence="7">
    <location>
        <begin position="294"/>
        <end position="301"/>
    </location>
    <ligand>
        <name>ATP</name>
        <dbReference type="ChEBI" id="CHEBI:30616"/>
    </ligand>
</feature>
<dbReference type="GO" id="GO:0005737">
    <property type="term" value="C:cytoplasm"/>
    <property type="evidence" value="ECO:0007669"/>
    <property type="project" value="InterPro"/>
</dbReference>
<comment type="catalytic activity">
    <reaction evidence="7 8">
        <text>deamido-NAD(+) + L-glutamine + ATP + H2O = L-glutamate + AMP + diphosphate + NAD(+) + H(+)</text>
        <dbReference type="Rhea" id="RHEA:24384"/>
        <dbReference type="ChEBI" id="CHEBI:15377"/>
        <dbReference type="ChEBI" id="CHEBI:15378"/>
        <dbReference type="ChEBI" id="CHEBI:29985"/>
        <dbReference type="ChEBI" id="CHEBI:30616"/>
        <dbReference type="ChEBI" id="CHEBI:33019"/>
        <dbReference type="ChEBI" id="CHEBI:57540"/>
        <dbReference type="ChEBI" id="CHEBI:58359"/>
        <dbReference type="ChEBI" id="CHEBI:58437"/>
        <dbReference type="ChEBI" id="CHEBI:456215"/>
        <dbReference type="EC" id="6.3.5.1"/>
    </reaction>
</comment>
<name>M1YV42_NITG3</name>
<dbReference type="Pfam" id="PF02540">
    <property type="entry name" value="NAD_synthase"/>
    <property type="match status" value="1"/>
</dbReference>
<dbReference type="InterPro" id="IPR003010">
    <property type="entry name" value="C-N_Hydrolase"/>
</dbReference>
<feature type="active site" description="Proton acceptor" evidence="9">
    <location>
        <position position="41"/>
    </location>
</feature>
<evidence type="ECO:0000256" key="7">
    <source>
        <dbReference type="HAMAP-Rule" id="MF_02090"/>
    </source>
</evidence>
<dbReference type="InParanoid" id="M1YV42"/>
<comment type="caution">
    <text evidence="12">The sequence shown here is derived from an EMBL/GenBank/DDBJ whole genome shotgun (WGS) entry which is preliminary data.</text>
</comment>
<evidence type="ECO:0000256" key="4">
    <source>
        <dbReference type="ARBA" id="ARBA00022741"/>
    </source>
</evidence>
<dbReference type="PIRSF" id="PIRSF006630">
    <property type="entry name" value="NADS_GAT"/>
    <property type="match status" value="1"/>
</dbReference>
<proteinExistence type="inferred from homology"/>
<dbReference type="Gene3D" id="3.60.110.10">
    <property type="entry name" value="Carbon-nitrogen hydrolase"/>
    <property type="match status" value="1"/>
</dbReference>
<dbReference type="Pfam" id="PF00795">
    <property type="entry name" value="CN_hydrolase"/>
    <property type="match status" value="1"/>
</dbReference>
<dbReference type="InterPro" id="IPR003694">
    <property type="entry name" value="NAD_synthase"/>
</dbReference>
<dbReference type="Proteomes" id="UP000011704">
    <property type="component" value="Unassembled WGS sequence"/>
</dbReference>
<comment type="pathway">
    <text evidence="1 7 8">Cofactor biosynthesis; NAD(+) biosynthesis; NAD(+) from deamido-NAD(+) (L-Gln route): step 1/1.</text>
</comment>
<keyword evidence="5 7" id="KW-0067">ATP-binding</keyword>